<feature type="compositionally biased region" description="Polar residues" evidence="1">
    <location>
        <begin position="13"/>
        <end position="25"/>
    </location>
</feature>
<feature type="region of interest" description="Disordered" evidence="1">
    <location>
        <begin position="1"/>
        <end position="25"/>
    </location>
</feature>
<dbReference type="AlphaFoldDB" id="A0A2Z6S286"/>
<gene>
    <name evidence="2" type="ORF">RclHR1_08910002</name>
</gene>
<evidence type="ECO:0000313" key="2">
    <source>
        <dbReference type="EMBL" id="GBC09498.1"/>
    </source>
</evidence>
<proteinExistence type="predicted"/>
<keyword evidence="3" id="KW-1185">Reference proteome</keyword>
<protein>
    <submittedName>
        <fullName evidence="2">Uncharacterized protein</fullName>
    </submittedName>
</protein>
<evidence type="ECO:0000256" key="1">
    <source>
        <dbReference type="SAM" id="MobiDB-lite"/>
    </source>
</evidence>
<evidence type="ECO:0000313" key="3">
    <source>
        <dbReference type="Proteomes" id="UP000247702"/>
    </source>
</evidence>
<feature type="compositionally biased region" description="Acidic residues" evidence="1">
    <location>
        <begin position="248"/>
        <end position="269"/>
    </location>
</feature>
<feature type="region of interest" description="Disordered" evidence="1">
    <location>
        <begin position="240"/>
        <end position="280"/>
    </location>
</feature>
<organism evidence="2 3">
    <name type="scientific">Rhizophagus clarus</name>
    <dbReference type="NCBI Taxonomy" id="94130"/>
    <lineage>
        <taxon>Eukaryota</taxon>
        <taxon>Fungi</taxon>
        <taxon>Fungi incertae sedis</taxon>
        <taxon>Mucoromycota</taxon>
        <taxon>Glomeromycotina</taxon>
        <taxon>Glomeromycetes</taxon>
        <taxon>Glomerales</taxon>
        <taxon>Glomeraceae</taxon>
        <taxon>Rhizophagus</taxon>
    </lineage>
</organism>
<sequence length="544" mass="63367">MCNLYKQKKPSCISANQSDGSSGSKRSIFSNIGNIFQKKSQSHIHSMTMDNENHVSYDKGEKFATHVAISPNGQYICTLNSRRLQFKIFESDQTISYFDNSSVTEEDTNKFVEIPKINSSENDDLVLYQIEHGALHEYKDIEVFDKKYGSGRVFEESHFKISKSENHLDEKPSMEYMKKEDQESNIPGFTSRTFPTWSLAISNMMEHQGEYVIFIAISAIIEANMKKKIDEEEEINRLYPNRDRYNNDEYEIENNDGDDDGDDDDDDNLDVDRHKSSQPDLSEGKTVIYRIVLRYNNLIQKPDIIPQYNCYNVAGIVMFVKEEHNNPYAQHDEQSEHNYLTEMLTTNCTIINAEGIYRINYSISNSFYNKSKEEKFTFPKKVRKRIKILDNVHTIDMYNLSTMEQEQIFIIRHNEKVFHTAKNVSSIFPVSQNKQLIACSNGERSVTLFWIGNGLDIGVKEFGIETKILFLEFIENDERLLIITEETCTKEELKIINGDEPDMFENNLDYKQKKVQYDVNYGKLSTVMEEERKNPDDKKTDKLK</sequence>
<accession>A0A2Z6S286</accession>
<dbReference type="STRING" id="94130.A0A2Z6S286"/>
<comment type="caution">
    <text evidence="2">The sequence shown here is derived from an EMBL/GenBank/DDBJ whole genome shotgun (WGS) entry which is preliminary data.</text>
</comment>
<dbReference type="Proteomes" id="UP000247702">
    <property type="component" value="Unassembled WGS sequence"/>
</dbReference>
<reference evidence="2 3" key="1">
    <citation type="submission" date="2017-11" db="EMBL/GenBank/DDBJ databases">
        <title>The genome of Rhizophagus clarus HR1 reveals common genetic basis of auxotrophy among arbuscular mycorrhizal fungi.</title>
        <authorList>
            <person name="Kobayashi Y."/>
        </authorList>
    </citation>
    <scope>NUCLEOTIDE SEQUENCE [LARGE SCALE GENOMIC DNA]</scope>
    <source>
        <strain evidence="2 3">HR1</strain>
    </source>
</reference>
<name>A0A2Z6S286_9GLOM</name>
<dbReference type="EMBL" id="BEXD01004305">
    <property type="protein sequence ID" value="GBC09498.1"/>
    <property type="molecule type" value="Genomic_DNA"/>
</dbReference>